<dbReference type="EMBL" id="BJOV01000005">
    <property type="protein sequence ID" value="GEE02966.1"/>
    <property type="molecule type" value="Genomic_DNA"/>
</dbReference>
<organism evidence="4 5">
    <name type="scientific">Gordonia spumicola</name>
    <dbReference type="NCBI Taxonomy" id="589161"/>
    <lineage>
        <taxon>Bacteria</taxon>
        <taxon>Bacillati</taxon>
        <taxon>Actinomycetota</taxon>
        <taxon>Actinomycetes</taxon>
        <taxon>Mycobacteriales</taxon>
        <taxon>Gordoniaceae</taxon>
        <taxon>Gordonia</taxon>
    </lineage>
</organism>
<dbReference type="GO" id="GO:0004222">
    <property type="term" value="F:metalloendopeptidase activity"/>
    <property type="evidence" value="ECO:0007669"/>
    <property type="project" value="TreeGrafter"/>
</dbReference>
<feature type="signal peptide" evidence="2">
    <location>
        <begin position="1"/>
        <end position="30"/>
    </location>
</feature>
<proteinExistence type="predicted"/>
<dbReference type="AlphaFoldDB" id="A0A7I9VC64"/>
<keyword evidence="5" id="KW-1185">Reference proteome</keyword>
<feature type="chain" id="PRO_5029802874" description="M23ase beta-sheet core domain-containing protein" evidence="2">
    <location>
        <begin position="31"/>
        <end position="307"/>
    </location>
</feature>
<evidence type="ECO:0000313" key="5">
    <source>
        <dbReference type="Proteomes" id="UP000444960"/>
    </source>
</evidence>
<sequence>MRHWVGTAPVALGLAAAVAAGTLSPAPAVAETANGVDGHVVVELAAIVKDSVRAVAGPDGLVKLLAPMATVTSCLTVSAETDPAAGDRVGALGCFAAAGTAFGGQAPLILDAVPVRRLLATLAAAVAPHDPSISHGGSSDRPAPDDARPAPGQTAATPTPGGVLTSTFGDGRGHQGIDIGNRLGAPILAVEDGEVINSGPAEGFGLWIRIRHADGTVTTYGHNDQNSVNVGDRVRMSQQVGTVGSRGVSSGPHVHFEVADPAGTAIDPLPWLQARGVTIATEASPPPTVTPPDVSVLARGQVRDRRP</sequence>
<dbReference type="InterPro" id="IPR011055">
    <property type="entry name" value="Dup_hybrid_motif"/>
</dbReference>
<evidence type="ECO:0000313" key="4">
    <source>
        <dbReference type="EMBL" id="GEE02966.1"/>
    </source>
</evidence>
<evidence type="ECO:0000256" key="1">
    <source>
        <dbReference type="SAM" id="MobiDB-lite"/>
    </source>
</evidence>
<dbReference type="OrthoDB" id="1099523at2"/>
<gene>
    <name evidence="4" type="ORF">nbrc107696_34120</name>
</gene>
<feature type="region of interest" description="Disordered" evidence="1">
    <location>
        <begin position="282"/>
        <end position="307"/>
    </location>
</feature>
<feature type="domain" description="M23ase beta-sheet core" evidence="3">
    <location>
        <begin position="173"/>
        <end position="268"/>
    </location>
</feature>
<protein>
    <recommendedName>
        <fullName evidence="3">M23ase beta-sheet core domain-containing protein</fullName>
    </recommendedName>
</protein>
<keyword evidence="2" id="KW-0732">Signal</keyword>
<dbReference type="SUPFAM" id="SSF51261">
    <property type="entry name" value="Duplicated hybrid motif"/>
    <property type="match status" value="1"/>
</dbReference>
<dbReference type="RefSeq" id="WP_008376375.1">
    <property type="nucleotide sequence ID" value="NZ_BJOV01000005.1"/>
</dbReference>
<dbReference type="Proteomes" id="UP000444960">
    <property type="component" value="Unassembled WGS sequence"/>
</dbReference>
<dbReference type="Gene3D" id="2.70.70.10">
    <property type="entry name" value="Glucose Permease (Domain IIA)"/>
    <property type="match status" value="1"/>
</dbReference>
<name>A0A7I9VC64_9ACTN</name>
<comment type="caution">
    <text evidence="4">The sequence shown here is derived from an EMBL/GenBank/DDBJ whole genome shotgun (WGS) entry which is preliminary data.</text>
</comment>
<dbReference type="InterPro" id="IPR016047">
    <property type="entry name" value="M23ase_b-sheet_dom"/>
</dbReference>
<dbReference type="Pfam" id="PF01551">
    <property type="entry name" value="Peptidase_M23"/>
    <property type="match status" value="1"/>
</dbReference>
<feature type="region of interest" description="Disordered" evidence="1">
    <location>
        <begin position="129"/>
        <end position="171"/>
    </location>
</feature>
<accession>A0A7I9VC64</accession>
<feature type="compositionally biased region" description="Low complexity" evidence="1">
    <location>
        <begin position="149"/>
        <end position="162"/>
    </location>
</feature>
<evidence type="ECO:0000259" key="3">
    <source>
        <dbReference type="Pfam" id="PF01551"/>
    </source>
</evidence>
<dbReference type="PANTHER" id="PTHR21666:SF270">
    <property type="entry name" value="MUREIN HYDROLASE ACTIVATOR ENVC"/>
    <property type="match status" value="1"/>
</dbReference>
<dbReference type="CDD" id="cd12797">
    <property type="entry name" value="M23_peptidase"/>
    <property type="match status" value="1"/>
</dbReference>
<dbReference type="PANTHER" id="PTHR21666">
    <property type="entry name" value="PEPTIDASE-RELATED"/>
    <property type="match status" value="1"/>
</dbReference>
<dbReference type="InterPro" id="IPR050570">
    <property type="entry name" value="Cell_wall_metabolism_enzyme"/>
</dbReference>
<evidence type="ECO:0000256" key="2">
    <source>
        <dbReference type="SAM" id="SignalP"/>
    </source>
</evidence>
<reference evidence="5" key="1">
    <citation type="submission" date="2019-06" db="EMBL/GenBank/DDBJ databases">
        <title>Gordonia isolated from sludge of a wastewater treatment plant.</title>
        <authorList>
            <person name="Tamura T."/>
            <person name="Aoyama K."/>
            <person name="Kang Y."/>
            <person name="Saito S."/>
            <person name="Akiyama N."/>
            <person name="Yazawa K."/>
            <person name="Gonoi T."/>
            <person name="Mikami Y."/>
        </authorList>
    </citation>
    <scope>NUCLEOTIDE SEQUENCE [LARGE SCALE GENOMIC DNA]</scope>
    <source>
        <strain evidence="5">NBRC 107696</strain>
    </source>
</reference>